<dbReference type="SMR" id="A0A0P0XTL9"/>
<evidence type="ECO:0000313" key="1">
    <source>
        <dbReference type="EMBL" id="BAH94792.1"/>
    </source>
</evidence>
<dbReference type="Gramene" id="Os10t0204300-01">
    <property type="protein sequence ID" value="Os10t0204300-01"/>
    <property type="gene ID" value="Os10g0204300"/>
</dbReference>
<organism evidence="1 2">
    <name type="scientific">Oryza sativa subsp. japonica</name>
    <name type="common">Rice</name>
    <dbReference type="NCBI Taxonomy" id="39947"/>
    <lineage>
        <taxon>Eukaryota</taxon>
        <taxon>Viridiplantae</taxon>
        <taxon>Streptophyta</taxon>
        <taxon>Embryophyta</taxon>
        <taxon>Tracheophyta</taxon>
        <taxon>Spermatophyta</taxon>
        <taxon>Magnoliopsida</taxon>
        <taxon>Liliopsida</taxon>
        <taxon>Poales</taxon>
        <taxon>Poaceae</taxon>
        <taxon>BOP clade</taxon>
        <taxon>Oryzoideae</taxon>
        <taxon>Oryzeae</taxon>
        <taxon>Oryzinae</taxon>
        <taxon>Oryza</taxon>
        <taxon>Oryza sativa</taxon>
    </lineage>
</organism>
<protein>
    <submittedName>
        <fullName evidence="1">Os10g0204300 protein</fullName>
    </submittedName>
</protein>
<name>A0A0P0XTL9_ORYSJ</name>
<gene>
    <name evidence="1" type="ordered locus">Os10g0204300</name>
</gene>
<dbReference type="Proteomes" id="UP000000763">
    <property type="component" value="Chromosome 10"/>
</dbReference>
<accession>A0A0P0XTL9</accession>
<proteinExistence type="predicted"/>
<sequence>QNSGENKLILLKLADLFKRNFKVFANYKKGGVRDLADEIAAAGPNFLF</sequence>
<feature type="non-terminal residue" evidence="1">
    <location>
        <position position="1"/>
    </location>
</feature>
<dbReference type="KEGG" id="dosa:Os10g0204300"/>
<reference evidence="2" key="2">
    <citation type="journal article" date="2008" name="Nucleic Acids Res.">
        <title>The rice annotation project database (RAP-DB): 2008 update.</title>
        <authorList>
            <consortium name="The rice annotation project (RAP)"/>
        </authorList>
    </citation>
    <scope>GENOME REANNOTATION</scope>
    <source>
        <strain evidence="2">cv. Nipponbare</strain>
    </source>
</reference>
<evidence type="ECO:0000313" key="2">
    <source>
        <dbReference type="Proteomes" id="UP000000763"/>
    </source>
</evidence>
<dbReference type="AlphaFoldDB" id="A0A0P0XTL9"/>
<reference evidence="1 2" key="1">
    <citation type="journal article" date="2005" name="Nature">
        <title>The map-based sequence of the rice genome.</title>
        <authorList>
            <consortium name="International rice genome sequencing project (IRGSP)"/>
            <person name="Matsumoto T."/>
            <person name="Wu J."/>
            <person name="Kanamori H."/>
            <person name="Katayose Y."/>
            <person name="Fujisawa M."/>
            <person name="Namiki N."/>
            <person name="Mizuno H."/>
            <person name="Yamamoto K."/>
            <person name="Antonio B.A."/>
            <person name="Baba T."/>
            <person name="Sakata K."/>
            <person name="Nagamura Y."/>
            <person name="Aoki H."/>
            <person name="Arikawa K."/>
            <person name="Arita K."/>
            <person name="Bito T."/>
            <person name="Chiden Y."/>
            <person name="Fujitsuka N."/>
            <person name="Fukunaka R."/>
            <person name="Hamada M."/>
            <person name="Harada C."/>
            <person name="Hayashi A."/>
            <person name="Hijishita S."/>
            <person name="Honda M."/>
            <person name="Hosokawa S."/>
            <person name="Ichikawa Y."/>
            <person name="Idonuma A."/>
            <person name="Iijima M."/>
            <person name="Ikeda M."/>
            <person name="Ikeno M."/>
            <person name="Ito K."/>
            <person name="Ito S."/>
            <person name="Ito T."/>
            <person name="Ito Y."/>
            <person name="Ito Y."/>
            <person name="Iwabuchi A."/>
            <person name="Kamiya K."/>
            <person name="Karasawa W."/>
            <person name="Kurita K."/>
            <person name="Katagiri S."/>
            <person name="Kikuta A."/>
            <person name="Kobayashi H."/>
            <person name="Kobayashi N."/>
            <person name="Machita K."/>
            <person name="Maehara T."/>
            <person name="Masukawa M."/>
            <person name="Mizubayashi T."/>
            <person name="Mukai Y."/>
            <person name="Nagasaki H."/>
            <person name="Nagata Y."/>
            <person name="Naito S."/>
            <person name="Nakashima M."/>
            <person name="Nakama Y."/>
            <person name="Nakamichi Y."/>
            <person name="Nakamura M."/>
            <person name="Meguro A."/>
            <person name="Negishi M."/>
            <person name="Ohta I."/>
            <person name="Ohta T."/>
            <person name="Okamoto M."/>
            <person name="Ono N."/>
            <person name="Saji S."/>
            <person name="Sakaguchi M."/>
            <person name="Sakai K."/>
            <person name="Shibata M."/>
            <person name="Shimokawa T."/>
            <person name="Song J."/>
            <person name="Takazaki Y."/>
            <person name="Terasawa K."/>
            <person name="Tsugane M."/>
            <person name="Tsuji K."/>
            <person name="Ueda S."/>
            <person name="Waki K."/>
            <person name="Yamagata H."/>
            <person name="Yamamoto M."/>
            <person name="Yamamoto S."/>
            <person name="Yamane H."/>
            <person name="Yoshiki S."/>
            <person name="Yoshihara R."/>
            <person name="Yukawa K."/>
            <person name="Zhong H."/>
            <person name="Yano M."/>
            <person name="Yuan Q."/>
            <person name="Ouyang S."/>
            <person name="Liu J."/>
            <person name="Jones K.M."/>
            <person name="Gansberger K."/>
            <person name="Moffat K."/>
            <person name="Hill J."/>
            <person name="Bera J."/>
            <person name="Fadrosh D."/>
            <person name="Jin S."/>
            <person name="Johri S."/>
            <person name="Kim M."/>
            <person name="Overton L."/>
            <person name="Reardon M."/>
            <person name="Tsitrin T."/>
            <person name="Vuong H."/>
            <person name="Weaver B."/>
            <person name="Ciecko A."/>
            <person name="Tallon L."/>
            <person name="Jackson J."/>
            <person name="Pai G."/>
            <person name="Aken S.V."/>
            <person name="Utterback T."/>
            <person name="Reidmuller S."/>
            <person name="Feldblyum T."/>
            <person name="Hsiao J."/>
            <person name="Zismann V."/>
            <person name="Iobst S."/>
            <person name="de Vazeille A.R."/>
            <person name="Buell C.R."/>
            <person name="Ying K."/>
            <person name="Li Y."/>
            <person name="Lu T."/>
            <person name="Huang Y."/>
            <person name="Zhao Q."/>
            <person name="Feng Q."/>
            <person name="Zhang L."/>
            <person name="Zhu J."/>
            <person name="Weng Q."/>
            <person name="Mu J."/>
            <person name="Lu Y."/>
            <person name="Fan D."/>
            <person name="Liu Y."/>
            <person name="Guan J."/>
            <person name="Zhang Y."/>
            <person name="Yu S."/>
            <person name="Liu X."/>
            <person name="Zhang Y."/>
            <person name="Hong G."/>
            <person name="Han B."/>
            <person name="Choisne N."/>
            <person name="Demange N."/>
            <person name="Orjeda G."/>
            <person name="Samain S."/>
            <person name="Cattolico L."/>
            <person name="Pelletier E."/>
            <person name="Couloux A."/>
            <person name="Segurens B."/>
            <person name="Wincker P."/>
            <person name="D'Hont A."/>
            <person name="Scarpelli C."/>
            <person name="Weissenbach J."/>
            <person name="Salanoubat M."/>
            <person name="Quetier F."/>
            <person name="Yu Y."/>
            <person name="Kim H.R."/>
            <person name="Rambo T."/>
            <person name="Currie J."/>
            <person name="Collura K."/>
            <person name="Luo M."/>
            <person name="Yang T."/>
            <person name="Ammiraju J.S.S."/>
            <person name="Engler F."/>
            <person name="Soderlund C."/>
            <person name="Wing R.A."/>
            <person name="Palmer L.E."/>
            <person name="de la Bastide M."/>
            <person name="Spiegel L."/>
            <person name="Nascimento L."/>
            <person name="Zutavern T."/>
            <person name="O'Shaughnessy A."/>
            <person name="Dike S."/>
            <person name="Dedhia N."/>
            <person name="Preston R."/>
            <person name="Balija V."/>
            <person name="McCombie W.R."/>
            <person name="Chow T."/>
            <person name="Chen H."/>
            <person name="Chung M."/>
            <person name="Chen C."/>
            <person name="Shaw J."/>
            <person name="Wu H."/>
            <person name="Hsiao K."/>
            <person name="Chao Y."/>
            <person name="Chu M."/>
            <person name="Cheng C."/>
            <person name="Hour A."/>
            <person name="Lee P."/>
            <person name="Lin S."/>
            <person name="Lin Y."/>
            <person name="Liou J."/>
            <person name="Liu S."/>
            <person name="Hsing Y."/>
            <person name="Raghuvanshi S."/>
            <person name="Mohanty A."/>
            <person name="Bharti A.K."/>
            <person name="Gaur A."/>
            <person name="Gupta V."/>
            <person name="Kumar D."/>
            <person name="Ravi V."/>
            <person name="Vij S."/>
            <person name="Kapur A."/>
            <person name="Khurana P."/>
            <person name="Khurana P."/>
            <person name="Khurana J.P."/>
            <person name="Tyagi A.K."/>
            <person name="Gaikwad K."/>
            <person name="Singh A."/>
            <person name="Dalal V."/>
            <person name="Srivastava S."/>
            <person name="Dixit A."/>
            <person name="Pal A.K."/>
            <person name="Ghazi I.A."/>
            <person name="Yadav M."/>
            <person name="Pandit A."/>
            <person name="Bhargava A."/>
            <person name="Sureshbabu K."/>
            <person name="Batra K."/>
            <person name="Sharma T.R."/>
            <person name="Mohapatra T."/>
            <person name="Singh N.K."/>
            <person name="Messing J."/>
            <person name="Nelson A.B."/>
            <person name="Fuks G."/>
            <person name="Kavchok S."/>
            <person name="Keizer G."/>
            <person name="Linton E."/>
            <person name="Llaca V."/>
            <person name="Song R."/>
            <person name="Tanyolac B."/>
            <person name="Young S."/>
            <person name="Ho-Il K."/>
            <person name="Hahn J.H."/>
            <person name="Sangsakoo G."/>
            <person name="Vanavichit A."/>
            <person name="de Mattos Luiz.A.T."/>
            <person name="Zimmer P.D."/>
            <person name="Malone G."/>
            <person name="Dellagostin O."/>
            <person name="de Oliveira A.C."/>
            <person name="Bevan M."/>
            <person name="Bancroft I."/>
            <person name="Minx P."/>
            <person name="Cordum H."/>
            <person name="Wilson R."/>
            <person name="Cheng Z."/>
            <person name="Jin W."/>
            <person name="Jiang J."/>
            <person name="Leong S.A."/>
            <person name="Iwama H."/>
            <person name="Gojobori T."/>
            <person name="Itoh T."/>
            <person name="Niimura Y."/>
            <person name="Fujii Y."/>
            <person name="Habara T."/>
            <person name="Sakai H."/>
            <person name="Sato Y."/>
            <person name="Wilson G."/>
            <person name="Kumar K."/>
            <person name="McCouch S."/>
            <person name="Juretic N."/>
            <person name="Hoen D."/>
            <person name="Wright S."/>
            <person name="Bruskiewich R."/>
            <person name="Bureau T."/>
            <person name="Miyao A."/>
            <person name="Hirochika H."/>
            <person name="Nishikawa T."/>
            <person name="Kadowaki K."/>
            <person name="Sugiura M."/>
            <person name="Burr B."/>
            <person name="Sasaki T."/>
        </authorList>
    </citation>
    <scope>NUCLEOTIDE SEQUENCE [LARGE SCALE GENOMIC DNA]</scope>
    <source>
        <strain evidence="2">cv. Nipponbare</strain>
    </source>
</reference>
<dbReference type="EMBL" id="AP008216">
    <property type="protein sequence ID" value="BAH94792.1"/>
    <property type="molecule type" value="Genomic_DNA"/>
</dbReference>